<name>N1V0M8_9MICC</name>
<comment type="caution">
    <text evidence="5">The sequence shown here is derived from an EMBL/GenBank/DDBJ whole genome shotgun (WGS) entry which is preliminary data.</text>
</comment>
<dbReference type="Pfam" id="PF00392">
    <property type="entry name" value="GntR"/>
    <property type="match status" value="1"/>
</dbReference>
<evidence type="ECO:0000256" key="3">
    <source>
        <dbReference type="ARBA" id="ARBA00023163"/>
    </source>
</evidence>
<dbReference type="Pfam" id="PF07729">
    <property type="entry name" value="FCD"/>
    <property type="match status" value="1"/>
</dbReference>
<feature type="domain" description="HTH gntR-type" evidence="4">
    <location>
        <begin position="10"/>
        <end position="77"/>
    </location>
</feature>
<dbReference type="EMBL" id="ANPE02000013">
    <property type="protein sequence ID" value="EMY36211.1"/>
    <property type="molecule type" value="Genomic_DNA"/>
</dbReference>
<dbReference type="PROSITE" id="PS50949">
    <property type="entry name" value="HTH_GNTR"/>
    <property type="match status" value="1"/>
</dbReference>
<dbReference type="SMART" id="SM00345">
    <property type="entry name" value="HTH_GNTR"/>
    <property type="match status" value="1"/>
</dbReference>
<dbReference type="SUPFAM" id="SSF46785">
    <property type="entry name" value="Winged helix' DNA-binding domain"/>
    <property type="match status" value="1"/>
</dbReference>
<reference evidence="5 6" key="1">
    <citation type="journal article" date="2013" name="Genome Announc.">
        <title>Draft Genome Sequence of Arthrobacter crystallopoietes Strain BAB-32, Revealing Genes for Bioremediation.</title>
        <authorList>
            <person name="Joshi M.N."/>
            <person name="Pandit A.S."/>
            <person name="Sharma A."/>
            <person name="Pandya R.V."/>
            <person name="Desai S.M."/>
            <person name="Saxena A.K."/>
            <person name="Bagatharia S.B."/>
        </authorList>
    </citation>
    <scope>NUCLEOTIDE SEQUENCE [LARGE SCALE GENOMIC DNA]</scope>
    <source>
        <strain evidence="5 6">BAB-32</strain>
    </source>
</reference>
<keyword evidence="6" id="KW-1185">Reference proteome</keyword>
<dbReference type="OrthoDB" id="3864082at2"/>
<evidence type="ECO:0000313" key="5">
    <source>
        <dbReference type="EMBL" id="EMY36211.1"/>
    </source>
</evidence>
<dbReference type="InterPro" id="IPR036388">
    <property type="entry name" value="WH-like_DNA-bd_sf"/>
</dbReference>
<keyword evidence="3" id="KW-0804">Transcription</keyword>
<dbReference type="InterPro" id="IPR008920">
    <property type="entry name" value="TF_FadR/GntR_C"/>
</dbReference>
<keyword evidence="2" id="KW-0238">DNA-binding</keyword>
<dbReference type="GO" id="GO:0003677">
    <property type="term" value="F:DNA binding"/>
    <property type="evidence" value="ECO:0007669"/>
    <property type="project" value="UniProtKB-KW"/>
</dbReference>
<dbReference type="PANTHER" id="PTHR43537:SF45">
    <property type="entry name" value="GNTR FAMILY REGULATORY PROTEIN"/>
    <property type="match status" value="1"/>
</dbReference>
<keyword evidence="1" id="KW-0805">Transcription regulation</keyword>
<dbReference type="CDD" id="cd07377">
    <property type="entry name" value="WHTH_GntR"/>
    <property type="match status" value="1"/>
</dbReference>
<evidence type="ECO:0000256" key="1">
    <source>
        <dbReference type="ARBA" id="ARBA00023015"/>
    </source>
</evidence>
<dbReference type="InterPro" id="IPR011711">
    <property type="entry name" value="GntR_C"/>
</dbReference>
<dbReference type="Gene3D" id="1.10.10.10">
    <property type="entry name" value="Winged helix-like DNA-binding domain superfamily/Winged helix DNA-binding domain"/>
    <property type="match status" value="1"/>
</dbReference>
<dbReference type="SMART" id="SM00895">
    <property type="entry name" value="FCD"/>
    <property type="match status" value="1"/>
</dbReference>
<proteinExistence type="predicted"/>
<dbReference type="Proteomes" id="UP000010729">
    <property type="component" value="Unassembled WGS sequence"/>
</dbReference>
<evidence type="ECO:0000313" key="6">
    <source>
        <dbReference type="Proteomes" id="UP000010729"/>
    </source>
</evidence>
<gene>
    <name evidence="5" type="ORF">D477_000315</name>
</gene>
<dbReference type="InterPro" id="IPR036390">
    <property type="entry name" value="WH_DNA-bd_sf"/>
</dbReference>
<dbReference type="RefSeq" id="WP_005266121.1">
    <property type="nucleotide sequence ID" value="NZ_ANPE02000013.1"/>
</dbReference>
<dbReference type="PANTHER" id="PTHR43537">
    <property type="entry name" value="TRANSCRIPTIONAL REGULATOR, GNTR FAMILY"/>
    <property type="match status" value="1"/>
</dbReference>
<evidence type="ECO:0000259" key="4">
    <source>
        <dbReference type="PROSITE" id="PS50949"/>
    </source>
</evidence>
<dbReference type="AlphaFoldDB" id="N1V0M8"/>
<accession>N1V0M8</accession>
<organism evidence="5 6">
    <name type="scientific">Arthrobacter crystallopoietes BAB-32</name>
    <dbReference type="NCBI Taxonomy" id="1246476"/>
    <lineage>
        <taxon>Bacteria</taxon>
        <taxon>Bacillati</taxon>
        <taxon>Actinomycetota</taxon>
        <taxon>Actinomycetes</taxon>
        <taxon>Micrococcales</taxon>
        <taxon>Micrococcaceae</taxon>
        <taxon>Crystallibacter</taxon>
    </lineage>
</organism>
<dbReference type="SUPFAM" id="SSF48008">
    <property type="entry name" value="GntR ligand-binding domain-like"/>
    <property type="match status" value="1"/>
</dbReference>
<dbReference type="GO" id="GO:0003700">
    <property type="term" value="F:DNA-binding transcription factor activity"/>
    <property type="evidence" value="ECO:0007669"/>
    <property type="project" value="InterPro"/>
</dbReference>
<dbReference type="InterPro" id="IPR000524">
    <property type="entry name" value="Tscrpt_reg_HTH_GntR"/>
</dbReference>
<dbReference type="Gene3D" id="1.20.120.530">
    <property type="entry name" value="GntR ligand-binding domain-like"/>
    <property type="match status" value="1"/>
</dbReference>
<evidence type="ECO:0000256" key="2">
    <source>
        <dbReference type="ARBA" id="ARBA00023125"/>
    </source>
</evidence>
<sequence>MTVAAPIVRSSLRDQVLAELRQRLVSGDLKAGELYSAQALAAELGVSASPVREAMLTLVNQGLMEPVRNRGFRVIPPSDSDRRNVLQMRLWLEVPAMVQLASMKDLVVAGEQEYLALANDIVESARKGDLIGYLDSDRQFHLGLLGLLDNQILVDTVSNLRDQTRLFGLQALHESGQLIHSAEEHAGILAALVQGDTAKTEELMIRHLGHIGGDWAGDA</sequence>
<protein>
    <submittedName>
        <fullName evidence="5">GntR family transcriptional regulator</fullName>
    </submittedName>
</protein>